<dbReference type="EMBL" id="BLXT01003024">
    <property type="protein sequence ID" value="GFN99833.1"/>
    <property type="molecule type" value="Genomic_DNA"/>
</dbReference>
<evidence type="ECO:0000313" key="3">
    <source>
        <dbReference type="Proteomes" id="UP000735302"/>
    </source>
</evidence>
<feature type="compositionally biased region" description="Basic residues" evidence="1">
    <location>
        <begin position="676"/>
        <end position="696"/>
    </location>
</feature>
<gene>
    <name evidence="2" type="ORF">PoB_002633900</name>
</gene>
<feature type="region of interest" description="Disordered" evidence="1">
    <location>
        <begin position="675"/>
        <end position="727"/>
    </location>
</feature>
<reference evidence="2 3" key="1">
    <citation type="journal article" date="2021" name="Elife">
        <title>Chloroplast acquisition without the gene transfer in kleptoplastic sea slugs, Plakobranchus ocellatus.</title>
        <authorList>
            <person name="Maeda T."/>
            <person name="Takahashi S."/>
            <person name="Yoshida T."/>
            <person name="Shimamura S."/>
            <person name="Takaki Y."/>
            <person name="Nagai Y."/>
            <person name="Toyoda A."/>
            <person name="Suzuki Y."/>
            <person name="Arimoto A."/>
            <person name="Ishii H."/>
            <person name="Satoh N."/>
            <person name="Nishiyama T."/>
            <person name="Hasebe M."/>
            <person name="Maruyama T."/>
            <person name="Minagawa J."/>
            <person name="Obokata J."/>
            <person name="Shigenobu S."/>
        </authorList>
    </citation>
    <scope>NUCLEOTIDE SEQUENCE [LARGE SCALE GENOMIC DNA]</scope>
</reference>
<name>A0AAV4A0X0_9GAST</name>
<feature type="compositionally biased region" description="Basic and acidic residues" evidence="1">
    <location>
        <begin position="697"/>
        <end position="710"/>
    </location>
</feature>
<feature type="compositionally biased region" description="Low complexity" evidence="1">
    <location>
        <begin position="467"/>
        <end position="490"/>
    </location>
</feature>
<feature type="compositionally biased region" description="Polar residues" evidence="1">
    <location>
        <begin position="279"/>
        <end position="288"/>
    </location>
</feature>
<evidence type="ECO:0000313" key="2">
    <source>
        <dbReference type="EMBL" id="GFN99833.1"/>
    </source>
</evidence>
<comment type="caution">
    <text evidence="2">The sequence shown here is derived from an EMBL/GenBank/DDBJ whole genome shotgun (WGS) entry which is preliminary data.</text>
</comment>
<feature type="region of interest" description="Disordered" evidence="1">
    <location>
        <begin position="279"/>
        <end position="300"/>
    </location>
</feature>
<feature type="compositionally biased region" description="Polar residues" evidence="1">
    <location>
        <begin position="392"/>
        <end position="402"/>
    </location>
</feature>
<accession>A0AAV4A0X0</accession>
<feature type="region of interest" description="Disordered" evidence="1">
    <location>
        <begin position="387"/>
        <end position="437"/>
    </location>
</feature>
<organism evidence="2 3">
    <name type="scientific">Plakobranchus ocellatus</name>
    <dbReference type="NCBI Taxonomy" id="259542"/>
    <lineage>
        <taxon>Eukaryota</taxon>
        <taxon>Metazoa</taxon>
        <taxon>Spiralia</taxon>
        <taxon>Lophotrochozoa</taxon>
        <taxon>Mollusca</taxon>
        <taxon>Gastropoda</taxon>
        <taxon>Heterobranchia</taxon>
        <taxon>Euthyneura</taxon>
        <taxon>Panpulmonata</taxon>
        <taxon>Sacoglossa</taxon>
        <taxon>Placobranchoidea</taxon>
        <taxon>Plakobranchidae</taxon>
        <taxon>Plakobranchus</taxon>
    </lineage>
</organism>
<proteinExistence type="predicted"/>
<feature type="compositionally biased region" description="Low complexity" evidence="1">
    <location>
        <begin position="513"/>
        <end position="543"/>
    </location>
</feature>
<feature type="compositionally biased region" description="Low complexity" evidence="1">
    <location>
        <begin position="411"/>
        <end position="422"/>
    </location>
</feature>
<dbReference type="Proteomes" id="UP000735302">
    <property type="component" value="Unassembled WGS sequence"/>
</dbReference>
<protein>
    <submittedName>
        <fullName evidence="2">Uncharacterized protein</fullName>
    </submittedName>
</protein>
<sequence length="727" mass="79946">MSNLSCTIITPRLGVEVPSASNQTAFPKAFRVSLPCRKAKNINCSTAGDVIPSSARTSAAIIKTATTTDTAVSSISTKQTTTKVPTAAETAASTTTTTTSTTVTKAVPNLVNSDAKQTLPQRVQKLPEQADTRQSHPQPYLSNEYIRRTRIKHMDVLQDTNTLSNFVYTTDARNISNGTMFDNSEALPTMTDNSCRSSSASKPINWIIRRDYRTARLHSTGYGGEDNVWILGSALERTRMSRHVEKTTQHAANAEHRRKPAASTDEADLIQLCSSTISETNLSGSSLPSRRKESTRASLQDKTIHPADNSIVDTKSHDRYLKKLGKLYTPVCHFRQTKQGDWNSNCFRDAYTRKENNGAGKHRFVGAKLISKEVHLSQPISRELLYRKRLPNNKSKSSNAHSQDMDAATLSESSSTKSDSISETCDPPLDPDMEGLVDYVQPPTAFLDHSALTPKSATSHLGDTEPVVSSVSSSSSSSSPSTSSSASSRVQVSDVDTALFLKNADVLAMIPPTSDGNTNRTNTSNSIASTSTTDSQSSTMNTSNKQINNVTYQREKDVFNNKHYAQEMLDYFWSYQCMGRQILGLQSPSSSSFHEELDTVNHKTHAKGCKGQGTQLRNKDIFSKFDRLPPIYVSDFDATNDDEHGKTEIAEKATSTESIVCEQNMETLHTELGTKAGKRCRHGKGKAHSRLNKKGHDHSSEQSEKGDNHRLHLVVKLPLQEKSVEEE</sequence>
<feature type="region of interest" description="Disordered" evidence="1">
    <location>
        <begin position="456"/>
        <end position="490"/>
    </location>
</feature>
<keyword evidence="3" id="KW-1185">Reference proteome</keyword>
<evidence type="ECO:0000256" key="1">
    <source>
        <dbReference type="SAM" id="MobiDB-lite"/>
    </source>
</evidence>
<feature type="region of interest" description="Disordered" evidence="1">
    <location>
        <begin position="511"/>
        <end position="543"/>
    </location>
</feature>
<dbReference type="AlphaFoldDB" id="A0AAV4A0X0"/>